<dbReference type="AlphaFoldDB" id="A0A9P5H3U7"/>
<dbReference type="GO" id="GO:0005739">
    <property type="term" value="C:mitochondrion"/>
    <property type="evidence" value="ECO:0007669"/>
    <property type="project" value="TreeGrafter"/>
</dbReference>
<dbReference type="OrthoDB" id="275936at2759"/>
<evidence type="ECO:0008006" key="3">
    <source>
        <dbReference type="Google" id="ProtNLM"/>
    </source>
</evidence>
<comment type="caution">
    <text evidence="1">The sequence shown here is derived from an EMBL/GenBank/DDBJ whole genome shotgun (WGS) entry which is preliminary data.</text>
</comment>
<protein>
    <recommendedName>
        <fullName evidence="3">Sequence orphan</fullName>
    </recommendedName>
</protein>
<dbReference type="PANTHER" id="PTHR37845:SF1">
    <property type="entry name" value="SEQUENCE ORPHAN"/>
    <property type="match status" value="1"/>
</dbReference>
<sequence length="293" mass="30863">MKNSDASPSSPAAASLALQGSGSTVWNTKNLGSRLGVDAISAASAASMVAPLIAMIDRSVMENASGRSSLASSIASSLRTLITRPHTFLFSKPTALIFLVYGSTYLMANTVDTSSSTLNNRPASSITAGTAKFAASSAANIGIGIYKDQVFVRLFGPPGAVPRAVPLPGYTLFAARDCLTIFASFNVPPILGPYLDSHFSNEVKARMSGLSTAQFLAPAAVQFISTPMHLLGLDLYNRPSTGAATVNMRDRWDAVRRNWTISAFARIGRIVPAFGIGGVVNTKVRRSLMAKLE</sequence>
<dbReference type="PANTHER" id="PTHR37845">
    <property type="entry name" value="SEQUENCE ORPHAN"/>
    <property type="match status" value="1"/>
</dbReference>
<accession>A0A9P5H3U7</accession>
<evidence type="ECO:0000313" key="2">
    <source>
        <dbReference type="Proteomes" id="UP000722485"/>
    </source>
</evidence>
<dbReference type="Proteomes" id="UP000722485">
    <property type="component" value="Unassembled WGS sequence"/>
</dbReference>
<name>A0A9P5H3U7_9HYPO</name>
<evidence type="ECO:0000313" key="1">
    <source>
        <dbReference type="EMBL" id="KAF7547964.1"/>
    </source>
</evidence>
<keyword evidence="2" id="KW-1185">Reference proteome</keyword>
<reference evidence="1" key="1">
    <citation type="submission" date="2020-03" db="EMBL/GenBank/DDBJ databases">
        <title>Draft Genome Sequence of Cylindrodendrum hubeiense.</title>
        <authorList>
            <person name="Buettner E."/>
            <person name="Kellner H."/>
        </authorList>
    </citation>
    <scope>NUCLEOTIDE SEQUENCE</scope>
    <source>
        <strain evidence="1">IHI 201604</strain>
    </source>
</reference>
<gene>
    <name evidence="1" type="ORF">G7Z17_g7360</name>
</gene>
<proteinExistence type="predicted"/>
<dbReference type="EMBL" id="JAANBB010000162">
    <property type="protein sequence ID" value="KAF7547964.1"/>
    <property type="molecule type" value="Genomic_DNA"/>
</dbReference>
<dbReference type="InterPro" id="IPR038781">
    <property type="entry name" value="C365.16-ike"/>
</dbReference>
<organism evidence="1 2">
    <name type="scientific">Cylindrodendrum hubeiense</name>
    <dbReference type="NCBI Taxonomy" id="595255"/>
    <lineage>
        <taxon>Eukaryota</taxon>
        <taxon>Fungi</taxon>
        <taxon>Dikarya</taxon>
        <taxon>Ascomycota</taxon>
        <taxon>Pezizomycotina</taxon>
        <taxon>Sordariomycetes</taxon>
        <taxon>Hypocreomycetidae</taxon>
        <taxon>Hypocreales</taxon>
        <taxon>Nectriaceae</taxon>
        <taxon>Cylindrodendrum</taxon>
    </lineage>
</organism>